<keyword evidence="4" id="KW-1185">Reference proteome</keyword>
<evidence type="ECO:0000259" key="2">
    <source>
        <dbReference type="PROSITE" id="PS50110"/>
    </source>
</evidence>
<keyword evidence="1" id="KW-0597">Phosphoprotein</keyword>
<proteinExistence type="predicted"/>
<dbReference type="InterPro" id="IPR011006">
    <property type="entry name" value="CheY-like_superfamily"/>
</dbReference>
<dbReference type="SMART" id="SM00448">
    <property type="entry name" value="REC"/>
    <property type="match status" value="1"/>
</dbReference>
<dbReference type="InterPro" id="IPR001789">
    <property type="entry name" value="Sig_transdc_resp-reg_receiver"/>
</dbReference>
<protein>
    <submittedName>
        <fullName evidence="3">Response regulator rcp1</fullName>
    </submittedName>
</protein>
<dbReference type="Gene3D" id="3.40.50.2300">
    <property type="match status" value="1"/>
</dbReference>
<dbReference type="PROSITE" id="PS50110">
    <property type="entry name" value="RESPONSE_REGULATORY"/>
    <property type="match status" value="1"/>
</dbReference>
<dbReference type="InterPro" id="IPR052893">
    <property type="entry name" value="TCS_response_regulator"/>
</dbReference>
<dbReference type="AlphaFoldDB" id="A0A916JCI5"/>
<dbReference type="EMBL" id="CAJRAF010000002">
    <property type="protein sequence ID" value="CAG5003039.1"/>
    <property type="molecule type" value="Genomic_DNA"/>
</dbReference>
<sequence>MADDDADDRFLVKAALEDNRIKNPFVFFEDGENLLNYLFSIKDEPLPALLLLDLNMPKRDGRETLKLLRKDNRWKCIPIIIFSTSNAPEDIYSSYQLGADCYIIKPSNYEGLKQVLMSICKFWLGKDCEMD</sequence>
<organism evidence="3 4">
    <name type="scientific">Dyadobacter helix</name>
    <dbReference type="NCBI Taxonomy" id="2822344"/>
    <lineage>
        <taxon>Bacteria</taxon>
        <taxon>Pseudomonadati</taxon>
        <taxon>Bacteroidota</taxon>
        <taxon>Cytophagia</taxon>
        <taxon>Cytophagales</taxon>
        <taxon>Spirosomataceae</taxon>
        <taxon>Dyadobacter</taxon>
    </lineage>
</organism>
<accession>A0A916JCI5</accession>
<dbReference type="SUPFAM" id="SSF52172">
    <property type="entry name" value="CheY-like"/>
    <property type="match status" value="1"/>
</dbReference>
<evidence type="ECO:0000313" key="3">
    <source>
        <dbReference type="EMBL" id="CAG5003039.1"/>
    </source>
</evidence>
<dbReference type="CDD" id="cd17557">
    <property type="entry name" value="REC_Rcp-like"/>
    <property type="match status" value="1"/>
</dbReference>
<evidence type="ECO:0000313" key="4">
    <source>
        <dbReference type="Proteomes" id="UP000680038"/>
    </source>
</evidence>
<name>A0A916JCI5_9BACT</name>
<dbReference type="Pfam" id="PF00072">
    <property type="entry name" value="Response_reg"/>
    <property type="match status" value="1"/>
</dbReference>
<dbReference type="GO" id="GO:0000160">
    <property type="term" value="P:phosphorelay signal transduction system"/>
    <property type="evidence" value="ECO:0007669"/>
    <property type="project" value="InterPro"/>
</dbReference>
<dbReference type="PANTHER" id="PTHR44520:SF2">
    <property type="entry name" value="RESPONSE REGULATOR RCP1"/>
    <property type="match status" value="1"/>
</dbReference>
<gene>
    <name evidence="3" type="primary">rcp1_4</name>
    <name evidence="3" type="ORF">DYBT9275_03034</name>
</gene>
<evidence type="ECO:0000256" key="1">
    <source>
        <dbReference type="PROSITE-ProRule" id="PRU00169"/>
    </source>
</evidence>
<feature type="domain" description="Response regulatory" evidence="2">
    <location>
        <begin position="1"/>
        <end position="120"/>
    </location>
</feature>
<reference evidence="3" key="1">
    <citation type="submission" date="2021-04" db="EMBL/GenBank/DDBJ databases">
        <authorList>
            <person name="Rodrigo-Torres L."/>
            <person name="Arahal R. D."/>
            <person name="Lucena T."/>
        </authorList>
    </citation>
    <scope>NUCLEOTIDE SEQUENCE</scope>
    <source>
        <strain evidence="3">CECT 9275</strain>
    </source>
</reference>
<dbReference type="Proteomes" id="UP000680038">
    <property type="component" value="Unassembled WGS sequence"/>
</dbReference>
<feature type="modified residue" description="4-aspartylphosphate" evidence="1">
    <location>
        <position position="53"/>
    </location>
</feature>
<dbReference type="PANTHER" id="PTHR44520">
    <property type="entry name" value="RESPONSE REGULATOR RCP1-RELATED"/>
    <property type="match status" value="1"/>
</dbReference>
<comment type="caution">
    <text evidence="3">The sequence shown here is derived from an EMBL/GenBank/DDBJ whole genome shotgun (WGS) entry which is preliminary data.</text>
</comment>